<dbReference type="GO" id="GO:0005829">
    <property type="term" value="C:cytosol"/>
    <property type="evidence" value="ECO:0007669"/>
    <property type="project" value="UniProtKB-ARBA"/>
</dbReference>
<dbReference type="GO" id="GO:0007528">
    <property type="term" value="P:neuromuscular junction development"/>
    <property type="evidence" value="ECO:0007669"/>
    <property type="project" value="TreeGrafter"/>
</dbReference>
<dbReference type="InterPro" id="IPR029515">
    <property type="entry name" value="Liprin"/>
</dbReference>
<dbReference type="Pfam" id="PF07647">
    <property type="entry name" value="SAM_2"/>
    <property type="match status" value="1"/>
</dbReference>
<dbReference type="PANTHER" id="PTHR12587">
    <property type="entry name" value="LAR INTERACTING PROTEIN LIP -RELATED PROTEIN"/>
    <property type="match status" value="1"/>
</dbReference>
<reference evidence="9" key="1">
    <citation type="submission" date="2025-08" db="UniProtKB">
        <authorList>
            <consortium name="Ensembl"/>
        </authorList>
    </citation>
    <scope>IDENTIFICATION</scope>
</reference>
<protein>
    <submittedName>
        <fullName evidence="9">Liprin-beta-1-like</fullName>
    </submittedName>
</protein>
<dbReference type="CDD" id="cd09563">
    <property type="entry name" value="SAM_liprin-beta1_2_repeat1"/>
    <property type="match status" value="1"/>
</dbReference>
<organism evidence="9 10">
    <name type="scientific">Sinocyclocheilus rhinocerous</name>
    <dbReference type="NCBI Taxonomy" id="307959"/>
    <lineage>
        <taxon>Eukaryota</taxon>
        <taxon>Metazoa</taxon>
        <taxon>Chordata</taxon>
        <taxon>Craniata</taxon>
        <taxon>Vertebrata</taxon>
        <taxon>Euteleostomi</taxon>
        <taxon>Actinopterygii</taxon>
        <taxon>Neopterygii</taxon>
        <taxon>Teleostei</taxon>
        <taxon>Ostariophysi</taxon>
        <taxon>Cypriniformes</taxon>
        <taxon>Cyprinidae</taxon>
        <taxon>Cyprininae</taxon>
        <taxon>Sinocyclocheilus</taxon>
    </lineage>
</organism>
<dbReference type="InterPro" id="IPR037617">
    <property type="entry name" value="LIPB1/2_SAM_1"/>
</dbReference>
<comment type="function">
    <text evidence="5">May regulate the disassembly of focal adhesions. Did not bind receptor-like tyrosine phosphatases type 2A.</text>
</comment>
<dbReference type="SUPFAM" id="SSF47769">
    <property type="entry name" value="SAM/Pointed domain"/>
    <property type="match status" value="3"/>
</dbReference>
<feature type="coiled-coil region" evidence="6">
    <location>
        <begin position="283"/>
        <end position="317"/>
    </location>
</feature>
<evidence type="ECO:0000256" key="6">
    <source>
        <dbReference type="SAM" id="Coils"/>
    </source>
</evidence>
<dbReference type="Proteomes" id="UP000472270">
    <property type="component" value="Unassembled WGS sequence"/>
</dbReference>
<evidence type="ECO:0000256" key="2">
    <source>
        <dbReference type="ARBA" id="ARBA00022553"/>
    </source>
</evidence>
<feature type="domain" description="SAM" evidence="8">
    <location>
        <begin position="517"/>
        <end position="575"/>
    </location>
</feature>
<dbReference type="FunFam" id="1.10.150.50:FF:000005">
    <property type="entry name" value="Liprin-beta-1 isoform 1"/>
    <property type="match status" value="1"/>
</dbReference>
<evidence type="ECO:0000259" key="8">
    <source>
        <dbReference type="PROSITE" id="PS50105"/>
    </source>
</evidence>
<evidence type="ECO:0000313" key="10">
    <source>
        <dbReference type="Proteomes" id="UP000472270"/>
    </source>
</evidence>
<dbReference type="InterPro" id="IPR013761">
    <property type="entry name" value="SAM/pointed_sf"/>
</dbReference>
<keyword evidence="3" id="KW-0677">Repeat</keyword>
<keyword evidence="2" id="KW-0597">Phosphoprotein</keyword>
<evidence type="ECO:0000256" key="1">
    <source>
        <dbReference type="ARBA" id="ARBA00007547"/>
    </source>
</evidence>
<evidence type="ECO:0000256" key="5">
    <source>
        <dbReference type="ARBA" id="ARBA00060046"/>
    </source>
</evidence>
<dbReference type="GO" id="GO:0048786">
    <property type="term" value="C:presynaptic active zone"/>
    <property type="evidence" value="ECO:0007669"/>
    <property type="project" value="TreeGrafter"/>
</dbReference>
<dbReference type="FunFam" id="1.10.150.50:FF:000007">
    <property type="entry name" value="Liprin-beta-1 isoform 1"/>
    <property type="match status" value="1"/>
</dbReference>
<proteinExistence type="inferred from homology"/>
<dbReference type="Pfam" id="PF00536">
    <property type="entry name" value="SAM_1"/>
    <property type="match status" value="2"/>
</dbReference>
<comment type="similarity">
    <text evidence="1">Belongs to the liprin family. Liprin-beta subfamily.</text>
</comment>
<dbReference type="InterPro" id="IPR037619">
    <property type="entry name" value="LIPB1/2_SAM_3rd"/>
</dbReference>
<sequence length="800" mass="91087">MMSDASDMLAAALEQMDGIIAGSKALDYSNGIFDCQSPTSPFMGSLRALNLLEDLRGVLELMDAEERESLRCQIPDCTADSLVEWLHGHLSNGHISITGDVYQDRLNRLESDKESLVLQVSVLTDQVEAQGEKIRDLDLCLDEHREKLNATEEMLQQELLCRSALETQKLELMAEVSNLKLKLTAMEKERLDFDDRFGDSEGLILEINELRYRISEMESERLQYEKKLKSTKSLMAKLSSLKLKMGQMQYEKQRKEQKIQALKVGIPQGGCCMWFLCFADMEVQKMKKAMESLMAANEEKDRKIEELRQSLMRYKKVQEMVMSAQGRNGDLGSEKSKAFDEFNKITTLPPKSPSSSHTAEDDSFGTRKMRSSFGRGFFKIKGGKRTASAPNLGMTSILLLDQYAHGQLQFHIRATAGPRLGWSCDLQNTNSELDAPFARWSREQVCDWMQEQGLGLYVSLARQWVASGQTLLQASQQDLERELGIKHPLHRKKLQLALQALGSEEDDNKGKLDYHWVTRWLDDIGLPQYKTQFDEGRVDGRMLHYMTVDDLLSLKVGSVLHHLSIKRAIQVLRLNNYDPNCLRRRPSDENNISPAEISQWTNHRVMEWLRSVDLAEYAPNLRGSGVHGGLMVLEPRFNVETMALLLNIPANKTLLRRHLATHFNLLVGSEAQQLKQECLENPDYTLLTATAKVKPHKLAFGGFGRKKKQEDSEEYVCPMDVEMPKGRSFQKGYRGMELQIYDDDLDRFDQMEDSEGTVRQIGVFSEGINNLTSMLKEDEFFKEISTSFPNASVKDDDSNV</sequence>
<evidence type="ECO:0000313" key="9">
    <source>
        <dbReference type="Ensembl" id="ENSSRHP00000083247.1"/>
    </source>
</evidence>
<dbReference type="SMART" id="SM00454">
    <property type="entry name" value="SAM"/>
    <property type="match status" value="3"/>
</dbReference>
<name>A0A673LYA9_9TELE</name>
<dbReference type="PANTHER" id="PTHR12587:SF16">
    <property type="entry name" value="LIPRIN-BETA-1"/>
    <property type="match status" value="1"/>
</dbReference>
<dbReference type="InterPro" id="IPR037618">
    <property type="entry name" value="LIPB1/2_SAM_2nd"/>
</dbReference>
<dbReference type="InterPro" id="IPR058914">
    <property type="entry name" value="LIPB1/2_CC"/>
</dbReference>
<keyword evidence="10" id="KW-1185">Reference proteome</keyword>
<feature type="region of interest" description="Disordered" evidence="7">
    <location>
        <begin position="345"/>
        <end position="365"/>
    </location>
</feature>
<feature type="domain" description="SAM" evidence="8">
    <location>
        <begin position="440"/>
        <end position="504"/>
    </location>
</feature>
<dbReference type="FunFam" id="1.10.150.50:FF:000017">
    <property type="entry name" value="Liprin-beta-1 isoform 1"/>
    <property type="match status" value="1"/>
</dbReference>
<evidence type="ECO:0000256" key="7">
    <source>
        <dbReference type="SAM" id="MobiDB-lite"/>
    </source>
</evidence>
<evidence type="ECO:0000256" key="4">
    <source>
        <dbReference type="ARBA" id="ARBA00023054"/>
    </source>
</evidence>
<gene>
    <name evidence="9" type="primary">LOC107749307</name>
</gene>
<dbReference type="CDD" id="cd09566">
    <property type="entry name" value="SAM_liprin-beta1_2_repeat2"/>
    <property type="match status" value="1"/>
</dbReference>
<accession>A0A673LYA9</accession>
<evidence type="ECO:0000256" key="3">
    <source>
        <dbReference type="ARBA" id="ARBA00022737"/>
    </source>
</evidence>
<dbReference type="CDD" id="cd09569">
    <property type="entry name" value="SAM_liprin-beta1_2_repeat3"/>
    <property type="match status" value="1"/>
</dbReference>
<reference evidence="9" key="2">
    <citation type="submission" date="2025-09" db="UniProtKB">
        <authorList>
            <consortium name="Ensembl"/>
        </authorList>
    </citation>
    <scope>IDENTIFICATION</scope>
</reference>
<dbReference type="AlphaFoldDB" id="A0A673LYA9"/>
<keyword evidence="4 6" id="KW-0175">Coiled coil</keyword>
<dbReference type="Pfam" id="PF26022">
    <property type="entry name" value="CC_Liprin_beta"/>
    <property type="match status" value="1"/>
</dbReference>
<dbReference type="PROSITE" id="PS50105">
    <property type="entry name" value="SAM_DOMAIN"/>
    <property type="match status" value="2"/>
</dbReference>
<dbReference type="Gene3D" id="1.10.150.50">
    <property type="entry name" value="Transcription Factor, Ets-1"/>
    <property type="match status" value="3"/>
</dbReference>
<dbReference type="Ensembl" id="ENSSRHT00000085498.1">
    <property type="protein sequence ID" value="ENSSRHP00000083247.1"/>
    <property type="gene ID" value="ENSSRHG00000038087.1"/>
</dbReference>
<dbReference type="Gene3D" id="1.10.287.1490">
    <property type="match status" value="1"/>
</dbReference>
<dbReference type="InterPro" id="IPR001660">
    <property type="entry name" value="SAM"/>
</dbReference>
<feature type="coiled-coil region" evidence="6">
    <location>
        <begin position="162"/>
        <end position="234"/>
    </location>
</feature>